<proteinExistence type="predicted"/>
<gene>
    <name evidence="2" type="ORF">XM38_029160</name>
</gene>
<evidence type="ECO:0000259" key="1">
    <source>
        <dbReference type="PROSITE" id="PS51708"/>
    </source>
</evidence>
<protein>
    <recommendedName>
        <fullName evidence="1">CHAD domain-containing protein</fullName>
    </recommendedName>
</protein>
<reference evidence="2 3" key="1">
    <citation type="journal article" date="2016" name="Biochim. Biophys. Acta">
        <title>Characterization of red-shifted phycobilisomes isolated from the chlorophyll f-containing cyanobacterium Halomicronema hongdechloris.</title>
        <authorList>
            <person name="Li Y."/>
            <person name="Lin Y."/>
            <person name="Garvey C.J."/>
            <person name="Birch D."/>
            <person name="Corkery R.W."/>
            <person name="Loughlin P.C."/>
            <person name="Scheer H."/>
            <person name="Willows R.D."/>
            <person name="Chen M."/>
        </authorList>
    </citation>
    <scope>NUCLEOTIDE SEQUENCE [LARGE SCALE GENOMIC DNA]</scope>
    <source>
        <strain evidence="2 3">C2206</strain>
    </source>
</reference>
<accession>A0A1Z3HNW7</accession>
<sequence>MAYRFKAQESIPTGIKRIADEQIESSIHRLTHEIEADRAEAIHSARKHFKKLRALVRLVRDEVGQVAYKRENIFFRDAGRELSDLRDAEVRIETLDNLIDHYQDSIVSDQFEGIRQVLVDAYEATQKSEGPKQQEIAAIVSDLKLAQARIQAWDMQDEWETLRGGLQRVYKRGHQDFFQTCEHSTPEHLHEWRKRVKYLWYHLRILSPTWPETLKVMKDQAKDLSDLLGDDHDLAVLRAFIVDDPEAFADDEQLGMLLALIQLRQLELQNQAHFLGQRLYAEKPKAFSARMGVYWQAWRTEVAQSPCEEFQQLNRPA</sequence>
<dbReference type="OrthoDB" id="9810907at2"/>
<dbReference type="InterPro" id="IPR038186">
    <property type="entry name" value="CHAD_dom_sf"/>
</dbReference>
<dbReference type="PANTHER" id="PTHR39339:SF1">
    <property type="entry name" value="CHAD DOMAIN-CONTAINING PROTEIN"/>
    <property type="match status" value="1"/>
</dbReference>
<evidence type="ECO:0000313" key="2">
    <source>
        <dbReference type="EMBL" id="ASC71962.1"/>
    </source>
</evidence>
<name>A0A1Z3HNW7_9CYAN</name>
<dbReference type="KEGG" id="hhg:XM38_029160"/>
<dbReference type="EMBL" id="CP021983">
    <property type="protein sequence ID" value="ASC71962.1"/>
    <property type="molecule type" value="Genomic_DNA"/>
</dbReference>
<dbReference type="Proteomes" id="UP000191901">
    <property type="component" value="Chromosome"/>
</dbReference>
<dbReference type="Pfam" id="PF05235">
    <property type="entry name" value="CHAD"/>
    <property type="match status" value="1"/>
</dbReference>
<keyword evidence="3" id="KW-1185">Reference proteome</keyword>
<dbReference type="RefSeq" id="WP_088430176.1">
    <property type="nucleotide sequence ID" value="NZ_CP021983.2"/>
</dbReference>
<dbReference type="Gene3D" id="1.40.20.10">
    <property type="entry name" value="CHAD domain"/>
    <property type="match status" value="1"/>
</dbReference>
<dbReference type="InterPro" id="IPR007899">
    <property type="entry name" value="CHAD_dom"/>
</dbReference>
<dbReference type="PROSITE" id="PS51708">
    <property type="entry name" value="CHAD"/>
    <property type="match status" value="1"/>
</dbReference>
<dbReference type="SMART" id="SM00880">
    <property type="entry name" value="CHAD"/>
    <property type="match status" value="1"/>
</dbReference>
<dbReference type="PANTHER" id="PTHR39339">
    <property type="entry name" value="SLR1444 PROTEIN"/>
    <property type="match status" value="1"/>
</dbReference>
<organism evidence="2 3">
    <name type="scientific">Halomicronema hongdechloris C2206</name>
    <dbReference type="NCBI Taxonomy" id="1641165"/>
    <lineage>
        <taxon>Bacteria</taxon>
        <taxon>Bacillati</taxon>
        <taxon>Cyanobacteriota</taxon>
        <taxon>Cyanophyceae</taxon>
        <taxon>Nodosilineales</taxon>
        <taxon>Nodosilineaceae</taxon>
        <taxon>Halomicronema</taxon>
    </lineage>
</organism>
<feature type="domain" description="CHAD" evidence="1">
    <location>
        <begin position="8"/>
        <end position="285"/>
    </location>
</feature>
<dbReference type="AlphaFoldDB" id="A0A1Z3HNW7"/>
<dbReference type="STRING" id="1641165.XM38_09105"/>
<evidence type="ECO:0000313" key="3">
    <source>
        <dbReference type="Proteomes" id="UP000191901"/>
    </source>
</evidence>